<dbReference type="Gene3D" id="1.10.10.10">
    <property type="entry name" value="Winged helix-like DNA-binding domain superfamily/Winged helix DNA-binding domain"/>
    <property type="match status" value="1"/>
</dbReference>
<protein>
    <recommendedName>
        <fullName evidence="1">Plasmid replication protein RepL domain-containing protein</fullName>
    </recommendedName>
</protein>
<organism evidence="2 3">
    <name type="scientific">Oribacterium sinus</name>
    <dbReference type="NCBI Taxonomy" id="237576"/>
    <lineage>
        <taxon>Bacteria</taxon>
        <taxon>Bacillati</taxon>
        <taxon>Bacillota</taxon>
        <taxon>Clostridia</taxon>
        <taxon>Lachnospirales</taxon>
        <taxon>Lachnospiraceae</taxon>
        <taxon>Oribacterium</taxon>
    </lineage>
</organism>
<evidence type="ECO:0000259" key="1">
    <source>
        <dbReference type="Pfam" id="PF05732"/>
    </source>
</evidence>
<gene>
    <name evidence="2" type="ORF">HNQ46_002426</name>
</gene>
<dbReference type="InterPro" id="IPR008813">
    <property type="entry name" value="Plasmid_replication_RepL"/>
</dbReference>
<dbReference type="EMBL" id="JACHHH010000024">
    <property type="protein sequence ID" value="MBB6042416.1"/>
    <property type="molecule type" value="Genomic_DNA"/>
</dbReference>
<dbReference type="RefSeq" id="WP_183684880.1">
    <property type="nucleotide sequence ID" value="NZ_JACHHH010000024.1"/>
</dbReference>
<proteinExistence type="predicted"/>
<dbReference type="GO" id="GO:0006260">
    <property type="term" value="P:DNA replication"/>
    <property type="evidence" value="ECO:0007669"/>
    <property type="project" value="InterPro"/>
</dbReference>
<dbReference type="GeneID" id="85015936"/>
<dbReference type="Proteomes" id="UP000522163">
    <property type="component" value="Unassembled WGS sequence"/>
</dbReference>
<evidence type="ECO:0000313" key="2">
    <source>
        <dbReference type="EMBL" id="MBB6042416.1"/>
    </source>
</evidence>
<comment type="caution">
    <text evidence="2">The sequence shown here is derived from an EMBL/GenBank/DDBJ whole genome shotgun (WGS) entry which is preliminary data.</text>
</comment>
<dbReference type="Pfam" id="PF05732">
    <property type="entry name" value="RepL"/>
    <property type="match status" value="1"/>
</dbReference>
<feature type="domain" description="Plasmid replication protein RepL" evidence="1">
    <location>
        <begin position="65"/>
        <end position="162"/>
    </location>
</feature>
<dbReference type="GO" id="GO:0006276">
    <property type="term" value="P:plasmid maintenance"/>
    <property type="evidence" value="ECO:0007669"/>
    <property type="project" value="InterPro"/>
</dbReference>
<name>A0A7W9SIH7_9FIRM</name>
<sequence>MPVVVSEPKNLNDVSFKQRAMDLIAKEQEELEELKRQKKSPFARFYQVNKDNSEYLRSCLKENPKALQVLFFIFDHMDKYNAVVCSYKVFQDALDMGQATVARSIKYLKEHGFLYVYKTGSSNVYVANKDLVWNSWGNNREYCEFPANIVLTASEQEERSKIKDKRITTIEVKD</sequence>
<accession>A0A7W9SIH7</accession>
<dbReference type="AlphaFoldDB" id="A0A7W9SIH7"/>
<dbReference type="InterPro" id="IPR036388">
    <property type="entry name" value="WH-like_DNA-bd_sf"/>
</dbReference>
<reference evidence="2 3" key="1">
    <citation type="submission" date="2020-08" db="EMBL/GenBank/DDBJ databases">
        <title>Genomic Encyclopedia of Type Strains, Phase IV (KMG-IV): sequencing the most valuable type-strain genomes for metagenomic binning, comparative biology and taxonomic classification.</title>
        <authorList>
            <person name="Goeker M."/>
        </authorList>
    </citation>
    <scope>NUCLEOTIDE SEQUENCE [LARGE SCALE GENOMIC DNA]</scope>
    <source>
        <strain evidence="2 3">DSM 17245</strain>
    </source>
</reference>
<evidence type="ECO:0000313" key="3">
    <source>
        <dbReference type="Proteomes" id="UP000522163"/>
    </source>
</evidence>